<comment type="caution">
    <text evidence="3">The sequence shown here is derived from an EMBL/GenBank/DDBJ whole genome shotgun (WGS) entry which is preliminary data.</text>
</comment>
<organism evidence="3 4">
    <name type="scientific">Candidatus Accumulibacter adjunctus</name>
    <dbReference type="NCBI Taxonomy" id="1454001"/>
    <lineage>
        <taxon>Bacteria</taxon>
        <taxon>Pseudomonadati</taxon>
        <taxon>Pseudomonadota</taxon>
        <taxon>Betaproteobacteria</taxon>
        <taxon>Candidatus Accumulibacter</taxon>
    </lineage>
</organism>
<dbReference type="AlphaFoldDB" id="A0A011MZA4"/>
<keyword evidence="2" id="KW-0472">Membrane</keyword>
<keyword evidence="2" id="KW-0812">Transmembrane</keyword>
<protein>
    <submittedName>
        <fullName evidence="3">Uncharacterized protein</fullName>
    </submittedName>
</protein>
<feature type="region of interest" description="Disordered" evidence="1">
    <location>
        <begin position="306"/>
        <end position="334"/>
    </location>
</feature>
<evidence type="ECO:0000313" key="4">
    <source>
        <dbReference type="Proteomes" id="UP000020218"/>
    </source>
</evidence>
<proteinExistence type="predicted"/>
<gene>
    <name evidence="3" type="ORF">AW08_01520</name>
</gene>
<dbReference type="Proteomes" id="UP000020218">
    <property type="component" value="Unassembled WGS sequence"/>
</dbReference>
<name>A0A011MZA4_9PROT</name>
<keyword evidence="2" id="KW-1133">Transmembrane helix</keyword>
<dbReference type="EMBL" id="JFAX01000007">
    <property type="protein sequence ID" value="EXI67916.1"/>
    <property type="molecule type" value="Genomic_DNA"/>
</dbReference>
<dbReference type="STRING" id="1454001.AW08_01520"/>
<evidence type="ECO:0000256" key="2">
    <source>
        <dbReference type="SAM" id="Phobius"/>
    </source>
</evidence>
<evidence type="ECO:0000256" key="1">
    <source>
        <dbReference type="SAM" id="MobiDB-lite"/>
    </source>
</evidence>
<evidence type="ECO:0000313" key="3">
    <source>
        <dbReference type="EMBL" id="EXI67916.1"/>
    </source>
</evidence>
<keyword evidence="4" id="KW-1185">Reference proteome</keyword>
<sequence length="714" mass="78183">MNPHTTLWTSPAPLWGRFDSSPGSVAAALATDQARPAILRFASDDFMDQLLAMLAADPRQIGSLIARPETWRSPSGDAPDLIERVPLPRLARALTRLRKRQAPSTALSPSTHAVVEKENGVERSKPLKLYQPAHQRYYLVGANLVCERVGFPDRTLGATGSEHVGFVLRRLFPPKGKEEGPPFEEYAFVKDASDARWQRIAADAGVADPAAKLLAGEELLPLFPLNFRDDADHPRRLLAGLVPVGRREEYMSTYKQHETLLEGARPGGLAPGGTMMTARKEQFKMEVTEPWKNLIRSAYTAAPRIVDDGSMSKDQKSDEKFDLPRRKRDAATAANDQAQGQSWLILLDFADFLYLHLRPVWDCVLDPSQRDGLKNENQRRLFDWLNGTAIGSGWPISGGGRAFASNLRDALKRIREKDEVRQGLEGATRPFPETIDTEPAWPSFLYLLAGVNKVNDSFVAGGVHESLAKLAGPQAEADDVGADFPPSSSSSSPLLAAIDQQVASLDKLVQLVITAIDPDAPATPAPPLPFALRLRDALKSTAGDPGWFVLRCVHVRCDCGPLKPAVLSAASERFQLASFFDPDAPARPIRISLPLDTTTAGLRKHSRNTAFVISDVLCGQIQRAKGLGFVDLVLSVLPWPFHKDLDLHEMGPCQRGSTPIGMICSLSLPIITICALILLTVIVSLFDLIFRWLPWFVICFPIPGLKAKKTGGSP</sequence>
<reference evidence="3" key="1">
    <citation type="submission" date="2014-02" db="EMBL/GenBank/DDBJ databases">
        <title>Expanding our view of genomic diversity in Candidatus Accumulibacter clades.</title>
        <authorList>
            <person name="Skennerton C.T."/>
            <person name="Barr J.J."/>
            <person name="Slater F.R."/>
            <person name="Bond P.L."/>
            <person name="Tyson G.W."/>
        </authorList>
    </citation>
    <scope>NUCLEOTIDE SEQUENCE [LARGE SCALE GENOMIC DNA]</scope>
</reference>
<dbReference type="PATRIC" id="fig|1454001.3.peg.1597"/>
<accession>A0A011MZA4</accession>
<feature type="compositionally biased region" description="Basic and acidic residues" evidence="1">
    <location>
        <begin position="306"/>
        <end position="324"/>
    </location>
</feature>
<feature type="transmembrane region" description="Helical" evidence="2">
    <location>
        <begin position="660"/>
        <end position="686"/>
    </location>
</feature>